<evidence type="ECO:0000256" key="1">
    <source>
        <dbReference type="SAM" id="SignalP"/>
    </source>
</evidence>
<evidence type="ECO:0000313" key="3">
    <source>
        <dbReference type="Proteomes" id="UP000626026"/>
    </source>
</evidence>
<reference evidence="2 3" key="1">
    <citation type="journal article" date="2013" name="Int. J. Syst. Evol. Microbiol.">
        <title>Roseomonas aerophila sp. nov., isolated from air.</title>
        <authorList>
            <person name="Kim S.J."/>
            <person name="Weon H.Y."/>
            <person name="Ahn J.H."/>
            <person name="Hong S.B."/>
            <person name="Seok S.J."/>
            <person name="Whang K.S."/>
            <person name="Kwon S.W."/>
        </authorList>
    </citation>
    <scope>NUCLEOTIDE SEQUENCE [LARGE SCALE GENOMIC DNA]</scope>
    <source>
        <strain evidence="2 3">NBRC 108923</strain>
    </source>
</reference>
<name>A0ABR7RHX8_9PROT</name>
<comment type="caution">
    <text evidence="2">The sequence shown here is derived from an EMBL/GenBank/DDBJ whole genome shotgun (WGS) entry which is preliminary data.</text>
</comment>
<dbReference type="Proteomes" id="UP000626026">
    <property type="component" value="Unassembled WGS sequence"/>
</dbReference>
<dbReference type="SUPFAM" id="SSF53955">
    <property type="entry name" value="Lysozyme-like"/>
    <property type="match status" value="1"/>
</dbReference>
<dbReference type="InterPro" id="IPR023346">
    <property type="entry name" value="Lysozyme-like_dom_sf"/>
</dbReference>
<keyword evidence="1" id="KW-0732">Signal</keyword>
<accession>A0ABR7RHX8</accession>
<gene>
    <name evidence="2" type="ORF">IBL26_04900</name>
</gene>
<feature type="signal peptide" evidence="1">
    <location>
        <begin position="1"/>
        <end position="18"/>
    </location>
</feature>
<evidence type="ECO:0000313" key="2">
    <source>
        <dbReference type="EMBL" id="MBC9206165.1"/>
    </source>
</evidence>
<dbReference type="EMBL" id="JACTVA010000005">
    <property type="protein sequence ID" value="MBC9206165.1"/>
    <property type="molecule type" value="Genomic_DNA"/>
</dbReference>
<keyword evidence="3" id="KW-1185">Reference proteome</keyword>
<proteinExistence type="predicted"/>
<feature type="chain" id="PRO_5046742434" evidence="1">
    <location>
        <begin position="19"/>
        <end position="252"/>
    </location>
</feature>
<dbReference type="RefSeq" id="WP_187783342.1">
    <property type="nucleotide sequence ID" value="NZ_JACTVA010000005.1"/>
</dbReference>
<protein>
    <submittedName>
        <fullName evidence="2">Transglycosylase SLT domain-containing protein</fullName>
    </submittedName>
</protein>
<sequence>MLRGLLLTGAFVASSVPAAWGNPQPPALRPGELCRAAIAVVEREARLPPNLLSAIATVESGRADPASGRLVSWPWALNAEGAGRFFGSQPEAVAAARQLLERGVKLIDTGCLQVNLFHHPDAFASLDEAFDPLANARYAAGFLKRLHAISGDWMVAAGHYHSQTTSRADLYRMRVLAAWAGRAPAAPQIDRAAQRREDLANAWTAGGTGMVLRAAAPVGRTRSTLDPLAMMADAWTRGGSATRLPASPPSMR</sequence>
<organism evidence="2 3">
    <name type="scientific">Teichococcus aerophilus</name>
    <dbReference type="NCBI Taxonomy" id="1224513"/>
    <lineage>
        <taxon>Bacteria</taxon>
        <taxon>Pseudomonadati</taxon>
        <taxon>Pseudomonadota</taxon>
        <taxon>Alphaproteobacteria</taxon>
        <taxon>Acetobacterales</taxon>
        <taxon>Roseomonadaceae</taxon>
        <taxon>Roseomonas</taxon>
    </lineage>
</organism>